<evidence type="ECO:0008006" key="6">
    <source>
        <dbReference type="Google" id="ProtNLM"/>
    </source>
</evidence>
<evidence type="ECO:0000313" key="2">
    <source>
        <dbReference type="EMBL" id="RKT82925.1"/>
    </source>
</evidence>
<evidence type="ECO:0000313" key="4">
    <source>
        <dbReference type="Proteomes" id="UP000199398"/>
    </source>
</evidence>
<name>A0A1I4Z5G1_9PSEU</name>
<accession>A0A1I4Z5G1</accession>
<reference evidence="2 5" key="2">
    <citation type="submission" date="2018-10" db="EMBL/GenBank/DDBJ databases">
        <title>Sequencing the genomes of 1000 actinobacteria strains.</title>
        <authorList>
            <person name="Klenk H.-P."/>
        </authorList>
    </citation>
    <scope>NUCLEOTIDE SEQUENCE [LARGE SCALE GENOMIC DNA]</scope>
    <source>
        <strain evidence="2 5">DSM 45119</strain>
    </source>
</reference>
<feature type="compositionally biased region" description="Low complexity" evidence="1">
    <location>
        <begin position="684"/>
        <end position="695"/>
    </location>
</feature>
<dbReference type="STRING" id="455193.SAMN05421805_104404"/>
<feature type="region of interest" description="Disordered" evidence="1">
    <location>
        <begin position="448"/>
        <end position="833"/>
    </location>
</feature>
<feature type="compositionally biased region" description="Low complexity" evidence="1">
    <location>
        <begin position="495"/>
        <end position="511"/>
    </location>
</feature>
<evidence type="ECO:0000256" key="1">
    <source>
        <dbReference type="SAM" id="MobiDB-lite"/>
    </source>
</evidence>
<reference evidence="3 4" key="1">
    <citation type="submission" date="2016-10" db="EMBL/GenBank/DDBJ databases">
        <authorList>
            <person name="de Groot N.N."/>
        </authorList>
    </citation>
    <scope>NUCLEOTIDE SEQUENCE [LARGE SCALE GENOMIC DNA]</scope>
    <source>
        <strain evidence="3 4">CPCC 201259</strain>
    </source>
</reference>
<feature type="compositionally biased region" description="Basic and acidic residues" evidence="1">
    <location>
        <begin position="544"/>
        <end position="564"/>
    </location>
</feature>
<gene>
    <name evidence="2" type="ORF">ATL45_1187</name>
    <name evidence="3" type="ORF">SAMN05421805_104404</name>
</gene>
<keyword evidence="5" id="KW-1185">Reference proteome</keyword>
<feature type="region of interest" description="Disordered" evidence="1">
    <location>
        <begin position="358"/>
        <end position="403"/>
    </location>
</feature>
<evidence type="ECO:0000313" key="3">
    <source>
        <dbReference type="EMBL" id="SFN45229.1"/>
    </source>
</evidence>
<feature type="compositionally biased region" description="Basic and acidic residues" evidence="1">
    <location>
        <begin position="776"/>
        <end position="791"/>
    </location>
</feature>
<feature type="compositionally biased region" description="Low complexity" evidence="1">
    <location>
        <begin position="364"/>
        <end position="378"/>
    </location>
</feature>
<dbReference type="Proteomes" id="UP000270697">
    <property type="component" value="Unassembled WGS sequence"/>
</dbReference>
<evidence type="ECO:0000313" key="5">
    <source>
        <dbReference type="Proteomes" id="UP000270697"/>
    </source>
</evidence>
<feature type="compositionally biased region" description="Basic and acidic residues" evidence="1">
    <location>
        <begin position="387"/>
        <end position="398"/>
    </location>
</feature>
<dbReference type="Gene3D" id="1.25.40.10">
    <property type="entry name" value="Tetratricopeptide repeat domain"/>
    <property type="match status" value="1"/>
</dbReference>
<dbReference type="AlphaFoldDB" id="A0A1I4Z5G1"/>
<feature type="region of interest" description="Disordered" evidence="1">
    <location>
        <begin position="850"/>
        <end position="912"/>
    </location>
</feature>
<feature type="compositionally biased region" description="Low complexity" evidence="1">
    <location>
        <begin position="648"/>
        <end position="669"/>
    </location>
</feature>
<dbReference type="EMBL" id="RBXX01000002">
    <property type="protein sequence ID" value="RKT82925.1"/>
    <property type="molecule type" value="Genomic_DNA"/>
</dbReference>
<dbReference type="EMBL" id="FOUP01000004">
    <property type="protein sequence ID" value="SFN45229.1"/>
    <property type="molecule type" value="Genomic_DNA"/>
</dbReference>
<proteinExistence type="predicted"/>
<dbReference type="InterPro" id="IPR011990">
    <property type="entry name" value="TPR-like_helical_dom_sf"/>
</dbReference>
<protein>
    <recommendedName>
        <fullName evidence="6">Tetratricopeptide repeat-containing protein</fullName>
    </recommendedName>
</protein>
<organism evidence="3 4">
    <name type="scientific">Saccharopolyspora antimicrobica</name>
    <dbReference type="NCBI Taxonomy" id="455193"/>
    <lineage>
        <taxon>Bacteria</taxon>
        <taxon>Bacillati</taxon>
        <taxon>Actinomycetota</taxon>
        <taxon>Actinomycetes</taxon>
        <taxon>Pseudonocardiales</taxon>
        <taxon>Pseudonocardiaceae</taxon>
        <taxon>Saccharopolyspora</taxon>
    </lineage>
</organism>
<sequence>MASVSGPPNPGSAQGLLEPAHQMRWRVPELALVLSDRAVALARRAGDQAARLRAEALALFASNRLGRGVPATGRALAAVRDAESAGDAEVTAELRVELAWCACAAGSPEVAARILRPVLEQERIEPSLRAHALLALAASMPVHQQDGSRTEALDEAERLYGAGESNRDIARLLQARVCAARAGHHRRLGEFAEATEAADAGLDQLHQLGDPAADSGEIRTRLVLERVQSLLELGHRPEAVTAAEKVLAEPVRAAAAGPVGWLGLALATRVHLPNGDHAAALRVLGDTAAISERHKLDGLLAEALNTLSQVHERSSEFPDALRALRGAYAADRRWRAAVHHARARLLAEYPELSKCVDVPRQSRGSGSAPPESGPSEAPLPGPQSGHQAERFPEADEQRPGAWPAEPRAFESELRISFAETERLDVRADDVPSTELGVELGIIKVPSVDAKAGESRSAEPQATGAETIQAADVEPSSAEIRSSEDSDQAVPGAIEAPSTGAPPGAAVPSGSADEATELLPRPRPDSDDAADAARLLMESLTSRAAELREERRHRQEETSGSRTADEPTMLLDPALFEDLMASAHQRRAEQAPAAADAADQEHHEQAEGSGRSDWWPTELLDQPSSAEDTFPDLPVTQPEPSLDWQIGTEPSSAVDPEPAAAALLPEPLGSDLPADTTTILPVIAPEPAEQRPAAPRHGAPEPVATEAPEDDRRSEAAPAGSSADEAPSRGESGGRRSRGRSLAEIRASLQLPEQPRGGRRRARHAEPDEPEPAAEAVARHRQPEETAEDTHPELPTATPEPPQAELPAEDTHPNLPVAEPQPEPPVDSVVPEKAGLAELLTEALLAYESGRRGEAEAGAARSGRHSEPHVSGITEPSRLSRRSFQSTSDDHGAGAVARHRRPGFDAAATDPLF</sequence>
<dbReference type="Proteomes" id="UP000199398">
    <property type="component" value="Unassembled WGS sequence"/>
</dbReference>